<name>A0AAN9LIR4_CANGL</name>
<feature type="chain" id="PRO_5042993006" description="Secreted protein" evidence="1">
    <location>
        <begin position="19"/>
        <end position="82"/>
    </location>
</feature>
<feature type="signal peptide" evidence="1">
    <location>
        <begin position="1"/>
        <end position="18"/>
    </location>
</feature>
<comment type="caution">
    <text evidence="2">The sequence shown here is derived from an EMBL/GenBank/DDBJ whole genome shotgun (WGS) entry which is preliminary data.</text>
</comment>
<dbReference type="EMBL" id="JAYMYQ010000004">
    <property type="protein sequence ID" value="KAK7336646.1"/>
    <property type="molecule type" value="Genomic_DNA"/>
</dbReference>
<organism evidence="2 3">
    <name type="scientific">Canavalia gladiata</name>
    <name type="common">Sword bean</name>
    <name type="synonym">Dolichos gladiatus</name>
    <dbReference type="NCBI Taxonomy" id="3824"/>
    <lineage>
        <taxon>Eukaryota</taxon>
        <taxon>Viridiplantae</taxon>
        <taxon>Streptophyta</taxon>
        <taxon>Embryophyta</taxon>
        <taxon>Tracheophyta</taxon>
        <taxon>Spermatophyta</taxon>
        <taxon>Magnoliopsida</taxon>
        <taxon>eudicotyledons</taxon>
        <taxon>Gunneridae</taxon>
        <taxon>Pentapetalae</taxon>
        <taxon>rosids</taxon>
        <taxon>fabids</taxon>
        <taxon>Fabales</taxon>
        <taxon>Fabaceae</taxon>
        <taxon>Papilionoideae</taxon>
        <taxon>50 kb inversion clade</taxon>
        <taxon>NPAAA clade</taxon>
        <taxon>indigoferoid/millettioid clade</taxon>
        <taxon>Phaseoleae</taxon>
        <taxon>Canavalia</taxon>
    </lineage>
</organism>
<accession>A0AAN9LIR4</accession>
<evidence type="ECO:0008006" key="4">
    <source>
        <dbReference type="Google" id="ProtNLM"/>
    </source>
</evidence>
<keyword evidence="1" id="KW-0732">Signal</keyword>
<protein>
    <recommendedName>
        <fullName evidence="4">Secreted protein</fullName>
    </recommendedName>
</protein>
<reference evidence="2 3" key="1">
    <citation type="submission" date="2024-01" db="EMBL/GenBank/DDBJ databases">
        <title>The genomes of 5 underutilized Papilionoideae crops provide insights into root nodulation and disease resistanc.</title>
        <authorList>
            <person name="Jiang F."/>
        </authorList>
    </citation>
    <scope>NUCLEOTIDE SEQUENCE [LARGE SCALE GENOMIC DNA]</scope>
    <source>
        <strain evidence="2">LVBAO_FW01</strain>
        <tissue evidence="2">Leaves</tissue>
    </source>
</reference>
<gene>
    <name evidence="2" type="ORF">VNO77_17192</name>
</gene>
<keyword evidence="3" id="KW-1185">Reference proteome</keyword>
<dbReference type="Proteomes" id="UP001367508">
    <property type="component" value="Unassembled WGS sequence"/>
</dbReference>
<evidence type="ECO:0000313" key="3">
    <source>
        <dbReference type="Proteomes" id="UP001367508"/>
    </source>
</evidence>
<evidence type="ECO:0000256" key="1">
    <source>
        <dbReference type="SAM" id="SignalP"/>
    </source>
</evidence>
<evidence type="ECO:0000313" key="2">
    <source>
        <dbReference type="EMBL" id="KAK7336646.1"/>
    </source>
</evidence>
<dbReference type="AlphaFoldDB" id="A0AAN9LIR4"/>
<proteinExistence type="predicted"/>
<sequence>MCIVTDLVWLNQLFFSLSILIDSGNVLPTVLIRICHLGMNMVSLVLPRVKNAQITTNRSGRSGASIALHANFACIVELSLRK</sequence>